<accession>A0A8A1LYA8</accession>
<proteinExistence type="predicted"/>
<gene>
    <name evidence="2" type="ORF">I7I51_08600</name>
</gene>
<feature type="region of interest" description="Disordered" evidence="1">
    <location>
        <begin position="51"/>
        <end position="73"/>
    </location>
</feature>
<dbReference type="EMBL" id="CP069109">
    <property type="protein sequence ID" value="QSS59168.1"/>
    <property type="molecule type" value="Genomic_DNA"/>
</dbReference>
<reference evidence="2" key="1">
    <citation type="submission" date="2021-01" db="EMBL/GenBank/DDBJ databases">
        <title>Chromosome-level genome assembly of a human fungal pathogen reveals clustering of transcriptionally co-regulated genes.</title>
        <authorList>
            <person name="Voorhies M."/>
            <person name="Cohen S."/>
            <person name="Shea T.P."/>
            <person name="Petrus S."/>
            <person name="Munoz J.F."/>
            <person name="Poplawski S."/>
            <person name="Goldman W.E."/>
            <person name="Michael T."/>
            <person name="Cuomo C.A."/>
            <person name="Sil A."/>
            <person name="Beyhan S."/>
        </authorList>
    </citation>
    <scope>NUCLEOTIDE SEQUENCE</scope>
    <source>
        <strain evidence="2">WU24</strain>
    </source>
</reference>
<name>A0A8A1LYA8_AJECA</name>
<protein>
    <submittedName>
        <fullName evidence="2">FAD binding domain-containing protein</fullName>
    </submittedName>
</protein>
<dbReference type="Proteomes" id="UP000663671">
    <property type="component" value="Chromosome 2"/>
</dbReference>
<evidence type="ECO:0000313" key="2">
    <source>
        <dbReference type="EMBL" id="QSS59168.1"/>
    </source>
</evidence>
<evidence type="ECO:0000256" key="1">
    <source>
        <dbReference type="SAM" id="MobiDB-lite"/>
    </source>
</evidence>
<sequence length="73" mass="8159">MLMARPNIPPNFSLTVSDRQARWCSHCATLVQTAAPIKTKPMPTSQIISTASGDERITTASSRSRRRWTRKTS</sequence>
<organism evidence="2 3">
    <name type="scientific">Ajellomyces capsulatus</name>
    <name type="common">Darling's disease fungus</name>
    <name type="synonym">Histoplasma capsulatum</name>
    <dbReference type="NCBI Taxonomy" id="5037"/>
    <lineage>
        <taxon>Eukaryota</taxon>
        <taxon>Fungi</taxon>
        <taxon>Dikarya</taxon>
        <taxon>Ascomycota</taxon>
        <taxon>Pezizomycotina</taxon>
        <taxon>Eurotiomycetes</taxon>
        <taxon>Eurotiomycetidae</taxon>
        <taxon>Onygenales</taxon>
        <taxon>Ajellomycetaceae</taxon>
        <taxon>Histoplasma</taxon>
    </lineage>
</organism>
<feature type="compositionally biased region" description="Basic residues" evidence="1">
    <location>
        <begin position="63"/>
        <end position="73"/>
    </location>
</feature>
<dbReference type="VEuPathDB" id="FungiDB:I7I51_08600"/>
<dbReference type="AlphaFoldDB" id="A0A8A1LYA8"/>
<evidence type="ECO:0000313" key="3">
    <source>
        <dbReference type="Proteomes" id="UP000663671"/>
    </source>
</evidence>